<comment type="caution">
    <text evidence="1">The sequence shown here is derived from an EMBL/GenBank/DDBJ whole genome shotgun (WGS) entry which is preliminary data.</text>
</comment>
<evidence type="ECO:0000313" key="2">
    <source>
        <dbReference type="Proteomes" id="UP000024635"/>
    </source>
</evidence>
<evidence type="ECO:0000313" key="1">
    <source>
        <dbReference type="EMBL" id="EYB84953.1"/>
    </source>
</evidence>
<dbReference type="EMBL" id="JARK01001642">
    <property type="protein sequence ID" value="EYB84953.1"/>
    <property type="molecule type" value="Genomic_DNA"/>
</dbReference>
<keyword evidence="2" id="KW-1185">Reference proteome</keyword>
<dbReference type="AlphaFoldDB" id="A0A016S2T4"/>
<reference evidence="2" key="1">
    <citation type="journal article" date="2015" name="Nat. Genet.">
        <title>The genome and transcriptome of the zoonotic hookworm Ancylostoma ceylanicum identify infection-specific gene families.</title>
        <authorList>
            <person name="Schwarz E.M."/>
            <person name="Hu Y."/>
            <person name="Antoshechkin I."/>
            <person name="Miller M.M."/>
            <person name="Sternberg P.W."/>
            <person name="Aroian R.V."/>
        </authorList>
    </citation>
    <scope>NUCLEOTIDE SEQUENCE</scope>
    <source>
        <strain evidence="2">HY135</strain>
    </source>
</reference>
<proteinExistence type="predicted"/>
<protein>
    <submittedName>
        <fullName evidence="1">Uncharacterized protein</fullName>
    </submittedName>
</protein>
<organism evidence="1 2">
    <name type="scientific">Ancylostoma ceylanicum</name>
    <dbReference type="NCBI Taxonomy" id="53326"/>
    <lineage>
        <taxon>Eukaryota</taxon>
        <taxon>Metazoa</taxon>
        <taxon>Ecdysozoa</taxon>
        <taxon>Nematoda</taxon>
        <taxon>Chromadorea</taxon>
        <taxon>Rhabditida</taxon>
        <taxon>Rhabditina</taxon>
        <taxon>Rhabditomorpha</taxon>
        <taxon>Strongyloidea</taxon>
        <taxon>Ancylostomatidae</taxon>
        <taxon>Ancylostomatinae</taxon>
        <taxon>Ancylostoma</taxon>
    </lineage>
</organism>
<name>A0A016S2T4_9BILA</name>
<sequence length="76" mass="8772">MVDVGLWTTPTLRKAYPRADKTFGGQEHIIELYTTFRPSEKTYKSKRQAVNKRAPPNNLEIAAAYKAFLDCIYETF</sequence>
<gene>
    <name evidence="1" type="primary">Acey_s0306.g1973</name>
    <name evidence="1" type="ORF">Y032_0306g1973</name>
</gene>
<accession>A0A016S2T4</accession>
<dbReference type="Proteomes" id="UP000024635">
    <property type="component" value="Unassembled WGS sequence"/>
</dbReference>